<sequence length="81" mass="9153">MRMSEIETNQDIYHDACFVAGMCCMKLASEGGEINRERLAIELMRLLGTLIEKREECPPSLLFAIEQLRGEPDDEVGGESY</sequence>
<protein>
    <recommendedName>
        <fullName evidence="3">Fumarase D</fullName>
    </recommendedName>
</protein>
<evidence type="ECO:0000313" key="2">
    <source>
        <dbReference type="Proteomes" id="UP000232062"/>
    </source>
</evidence>
<name>A0A2M9WDE3_9GAMM</name>
<evidence type="ECO:0008006" key="3">
    <source>
        <dbReference type="Google" id="ProtNLM"/>
    </source>
</evidence>
<reference evidence="1 2" key="1">
    <citation type="submission" date="2017-11" db="EMBL/GenBank/DDBJ databases">
        <title>The genome sequence of Pantoea rodasii DSM 26611.</title>
        <authorList>
            <person name="Gao J."/>
            <person name="Mao X."/>
            <person name="Sun J."/>
        </authorList>
    </citation>
    <scope>NUCLEOTIDE SEQUENCE [LARGE SCALE GENOMIC DNA]</scope>
    <source>
        <strain evidence="1 2">DSM 26611</strain>
    </source>
</reference>
<dbReference type="AlphaFoldDB" id="A0A2M9WDE3"/>
<dbReference type="EMBL" id="PIQI01000015">
    <property type="protein sequence ID" value="PJZ05556.1"/>
    <property type="molecule type" value="Genomic_DNA"/>
</dbReference>
<keyword evidence="2" id="KW-1185">Reference proteome</keyword>
<evidence type="ECO:0000313" key="1">
    <source>
        <dbReference type="EMBL" id="PJZ05556.1"/>
    </source>
</evidence>
<accession>A0A2M9WDE3</accession>
<organism evidence="1 2">
    <name type="scientific">Pantoea rodasii</name>
    <dbReference type="NCBI Taxonomy" id="1076549"/>
    <lineage>
        <taxon>Bacteria</taxon>
        <taxon>Pseudomonadati</taxon>
        <taxon>Pseudomonadota</taxon>
        <taxon>Gammaproteobacteria</taxon>
        <taxon>Enterobacterales</taxon>
        <taxon>Erwiniaceae</taxon>
        <taxon>Pantoea</taxon>
    </lineage>
</organism>
<comment type="caution">
    <text evidence="1">The sequence shown here is derived from an EMBL/GenBank/DDBJ whole genome shotgun (WGS) entry which is preliminary data.</text>
</comment>
<gene>
    <name evidence="1" type="ORF">PRCB_10970</name>
</gene>
<dbReference type="Proteomes" id="UP000232062">
    <property type="component" value="Unassembled WGS sequence"/>
</dbReference>
<proteinExistence type="predicted"/>